<feature type="compositionally biased region" description="Polar residues" evidence="1">
    <location>
        <begin position="299"/>
        <end position="311"/>
    </location>
</feature>
<dbReference type="Pfam" id="PF20316">
    <property type="entry name" value="DUF6612"/>
    <property type="match status" value="1"/>
</dbReference>
<evidence type="ECO:0000256" key="1">
    <source>
        <dbReference type="SAM" id="MobiDB-lite"/>
    </source>
</evidence>
<dbReference type="Proteomes" id="UP000757900">
    <property type="component" value="Unassembled WGS sequence"/>
</dbReference>
<name>A0A929MPD6_ABIDE</name>
<organism evidence="2 3">
    <name type="scientific">Abiotrophia defectiva</name>
    <name type="common">Streptococcus defectivus</name>
    <dbReference type="NCBI Taxonomy" id="46125"/>
    <lineage>
        <taxon>Bacteria</taxon>
        <taxon>Bacillati</taxon>
        <taxon>Bacillota</taxon>
        <taxon>Bacilli</taxon>
        <taxon>Lactobacillales</taxon>
        <taxon>Aerococcaceae</taxon>
        <taxon>Abiotrophia</taxon>
    </lineage>
</organism>
<protein>
    <submittedName>
        <fullName evidence="2">Uncharacterized protein</fullName>
    </submittedName>
</protein>
<accession>A0A929MPD6</accession>
<sequence length="542" mass="61529">MKHLTKQLLVGCLGLIFLVNYMGQSVAARPPILDASSEESSNEESSKASEGSSLISEETERMTFPELQNKLEQARQKVLSVKITAKTSRKTKEFSVPSEDAYIAWNKFEVSDDQKSEPVLSFNHEELNLAGILKFEYFLTKRAQDDYLLYTKSKNDRASYRQISSPFAEVNYQDILTSIILLDAPYAKVELKDSSYHVYISDKDQSLTHLFLFSIGQDKVGQEKSSLELIIDQKDFNLKGLTYYYQDDQEQRSAELSVEDINQVSEKDLTLAPWTQDAVLEEDSSSDRSELSDETSETADSSQSRESSPKASQIMEEVWRERLLSSVFMSFEKIVLSDDKTNVTALEGDMAYNKVGQIVGLHYFGILDQGYPDGRFVEIIKSLNDKTFYGRLNTQWYTISAAKTEDIKPEYQRLLTVLADKKLTEKMTVEESGTNYLLKLEGHELGILGDLSRDLLMDLTGTDSNERQGNFSLTVEVSKKEHYLQSLDLKVETQIGGNPQIQHAKISFSRHNKVSDMKFELPSEAKDARPIEELSSSQESNW</sequence>
<evidence type="ECO:0000313" key="2">
    <source>
        <dbReference type="EMBL" id="MBF0934854.1"/>
    </source>
</evidence>
<feature type="region of interest" description="Disordered" evidence="1">
    <location>
        <begin position="34"/>
        <end position="59"/>
    </location>
</feature>
<dbReference type="AlphaFoldDB" id="A0A929MPD6"/>
<evidence type="ECO:0000313" key="3">
    <source>
        <dbReference type="Proteomes" id="UP000757900"/>
    </source>
</evidence>
<dbReference type="EMBL" id="JABZFV010000078">
    <property type="protein sequence ID" value="MBF0934854.1"/>
    <property type="molecule type" value="Genomic_DNA"/>
</dbReference>
<gene>
    <name evidence="2" type="ORF">HXK00_04310</name>
</gene>
<reference evidence="2" key="1">
    <citation type="submission" date="2020-04" db="EMBL/GenBank/DDBJ databases">
        <title>Deep metagenomics examines the oral microbiome during advanced dental caries in children, revealing novel taxa and co-occurrences with host molecules.</title>
        <authorList>
            <person name="Baker J.L."/>
            <person name="Morton J.T."/>
            <person name="Dinis M."/>
            <person name="Alvarez R."/>
            <person name="Tran N.C."/>
            <person name="Knight R."/>
            <person name="Edlund A."/>
        </authorList>
    </citation>
    <scope>NUCLEOTIDE SEQUENCE</scope>
    <source>
        <strain evidence="2">JCVI_23_bin.16</strain>
    </source>
</reference>
<comment type="caution">
    <text evidence="2">The sequence shown here is derived from an EMBL/GenBank/DDBJ whole genome shotgun (WGS) entry which is preliminary data.</text>
</comment>
<feature type="region of interest" description="Disordered" evidence="1">
    <location>
        <begin position="520"/>
        <end position="542"/>
    </location>
</feature>
<proteinExistence type="predicted"/>
<dbReference type="InterPro" id="IPR046720">
    <property type="entry name" value="DUF6612"/>
</dbReference>
<feature type="compositionally biased region" description="Basic and acidic residues" evidence="1">
    <location>
        <begin position="520"/>
        <end position="532"/>
    </location>
</feature>
<feature type="region of interest" description="Disordered" evidence="1">
    <location>
        <begin position="280"/>
        <end position="312"/>
    </location>
</feature>